<evidence type="ECO:0000313" key="3">
    <source>
        <dbReference type="EMBL" id="KAG9447274.1"/>
    </source>
</evidence>
<dbReference type="GO" id="GO:0010073">
    <property type="term" value="P:meristem maintenance"/>
    <property type="evidence" value="ECO:0007669"/>
    <property type="project" value="InterPro"/>
</dbReference>
<feature type="compositionally biased region" description="Basic and acidic residues" evidence="1">
    <location>
        <begin position="494"/>
        <end position="508"/>
    </location>
</feature>
<keyword evidence="4" id="KW-1185">Reference proteome</keyword>
<dbReference type="EMBL" id="JAINDJ010000005">
    <property type="protein sequence ID" value="KAG9447274.1"/>
    <property type="molecule type" value="Genomic_DNA"/>
</dbReference>
<feature type="region of interest" description="Disordered" evidence="1">
    <location>
        <begin position="435"/>
        <end position="533"/>
    </location>
</feature>
<gene>
    <name evidence="3" type="ORF">H6P81_013402</name>
</gene>
<feature type="domain" description="Aminotransferase-like plant mobile" evidence="2">
    <location>
        <begin position="132"/>
        <end position="184"/>
    </location>
</feature>
<feature type="compositionally biased region" description="Basic and acidic residues" evidence="1">
    <location>
        <begin position="447"/>
        <end position="456"/>
    </location>
</feature>
<dbReference type="InterPro" id="IPR044824">
    <property type="entry name" value="MAIN-like"/>
</dbReference>
<evidence type="ECO:0000259" key="2">
    <source>
        <dbReference type="Pfam" id="PF10536"/>
    </source>
</evidence>
<accession>A0AAV7EF13</accession>
<proteinExistence type="predicted"/>
<feature type="compositionally biased region" description="Basic residues" evidence="1">
    <location>
        <begin position="510"/>
        <end position="522"/>
    </location>
</feature>
<dbReference type="AlphaFoldDB" id="A0AAV7EF13"/>
<dbReference type="Proteomes" id="UP000825729">
    <property type="component" value="Unassembled WGS sequence"/>
</dbReference>
<dbReference type="Pfam" id="PF10536">
    <property type="entry name" value="PMD"/>
    <property type="match status" value="1"/>
</dbReference>
<dbReference type="PANTHER" id="PTHR46033">
    <property type="entry name" value="PROTEIN MAIN-LIKE 2"/>
    <property type="match status" value="1"/>
</dbReference>
<dbReference type="PANTHER" id="PTHR46033:SF1">
    <property type="entry name" value="PROTEIN MAIN-LIKE 2"/>
    <property type="match status" value="1"/>
</dbReference>
<organism evidence="3 4">
    <name type="scientific">Aristolochia fimbriata</name>
    <name type="common">White veined hardy Dutchman's pipe vine</name>
    <dbReference type="NCBI Taxonomy" id="158543"/>
    <lineage>
        <taxon>Eukaryota</taxon>
        <taxon>Viridiplantae</taxon>
        <taxon>Streptophyta</taxon>
        <taxon>Embryophyta</taxon>
        <taxon>Tracheophyta</taxon>
        <taxon>Spermatophyta</taxon>
        <taxon>Magnoliopsida</taxon>
        <taxon>Magnoliidae</taxon>
        <taxon>Piperales</taxon>
        <taxon>Aristolochiaceae</taxon>
        <taxon>Aristolochia</taxon>
    </lineage>
</organism>
<sequence length="533" mass="60395">MSPDQWALAYDENLSFGKLTTNSSESVNSLLKRGRKLPVQALALTIFYWMNAWFVNRRDRATQITAHLCPSVDAHLQIVVEDARPLDVVAYDGGIFQAGEHKVVMADTPLLYDQDSHRSEAIWHGEVSAFRVQWLRLEKPLISSLVERWRSETNTFHLANGEMTITLLDVAVLLGLCVDGFALTARLGGIGWSWPKYFWGSSFHLVVLRGVNCHLRGSEANFHFVPTTCPMRSSRRLRGTVGGGYVCLLLSGTREGVSHWSGRHCWMPHPYTVVGVRTSSYWTSDTPKGTGVAGWPFRFQMNWQSYLDILQHLPAICVEGRRIWLSRTPLICFEIVEMHRMSSMLLAYPKKAGLGRIERHTTVITSLGGRRERSLLLQAAVYTPLDMLPNVVERVHRREAMDPSLADPYMMEIGHYCQSILHNLSLLEGTIIRGEMSHGGEPSHVVEPTRDRAQRERRARRRPTSETTLRVEDSDELQVVSEPTVPDLPPVQTPEHEPEQPPKPEPSRHPPIRRIYTRRQKKTIGAPEPSSAL</sequence>
<evidence type="ECO:0000313" key="4">
    <source>
        <dbReference type="Proteomes" id="UP000825729"/>
    </source>
</evidence>
<dbReference type="InterPro" id="IPR019557">
    <property type="entry name" value="AminoTfrase-like_pln_mobile"/>
</dbReference>
<reference evidence="3 4" key="1">
    <citation type="submission" date="2021-07" db="EMBL/GenBank/DDBJ databases">
        <title>The Aristolochia fimbriata genome: insights into angiosperm evolution, floral development and chemical biosynthesis.</title>
        <authorList>
            <person name="Jiao Y."/>
        </authorList>
    </citation>
    <scope>NUCLEOTIDE SEQUENCE [LARGE SCALE GENOMIC DNA]</scope>
    <source>
        <strain evidence="3">IBCAS-2021</strain>
        <tissue evidence="3">Leaf</tissue>
    </source>
</reference>
<comment type="caution">
    <text evidence="3">The sequence shown here is derived from an EMBL/GenBank/DDBJ whole genome shotgun (WGS) entry which is preliminary data.</text>
</comment>
<evidence type="ECO:0000256" key="1">
    <source>
        <dbReference type="SAM" id="MobiDB-lite"/>
    </source>
</evidence>
<name>A0AAV7EF13_ARIFI</name>
<protein>
    <recommendedName>
        <fullName evidence="2">Aminotransferase-like plant mobile domain-containing protein</fullName>
    </recommendedName>
</protein>